<accession>A0ABM3YWR4</accession>
<dbReference type="Gene3D" id="2.60.40.10">
    <property type="entry name" value="Immunoglobulins"/>
    <property type="match status" value="3"/>
</dbReference>
<dbReference type="Pfam" id="PF07686">
    <property type="entry name" value="V-set"/>
    <property type="match status" value="1"/>
</dbReference>
<evidence type="ECO:0000259" key="4">
    <source>
        <dbReference type="PROSITE" id="PS50835"/>
    </source>
</evidence>
<protein>
    <submittedName>
        <fullName evidence="6">Signal-regulatory protein beta-1-like</fullName>
    </submittedName>
</protein>
<feature type="domain" description="Ig-like" evidence="4">
    <location>
        <begin position="33"/>
        <end position="117"/>
    </location>
</feature>
<dbReference type="InterPro" id="IPR003599">
    <property type="entry name" value="Ig_sub"/>
</dbReference>
<keyword evidence="5" id="KW-1185">Reference proteome</keyword>
<dbReference type="InterPro" id="IPR036179">
    <property type="entry name" value="Ig-like_dom_sf"/>
</dbReference>
<evidence type="ECO:0000256" key="1">
    <source>
        <dbReference type="ARBA" id="ARBA00023157"/>
    </source>
</evidence>
<keyword evidence="1" id="KW-1015">Disulfide bond</keyword>
<dbReference type="InterPro" id="IPR051755">
    <property type="entry name" value="Ig-like_CS_Receptor"/>
</dbReference>
<evidence type="ECO:0000256" key="2">
    <source>
        <dbReference type="ARBA" id="ARBA00023180"/>
    </source>
</evidence>
<keyword evidence="2" id="KW-0325">Glycoprotein</keyword>
<feature type="domain" description="Ig-like" evidence="4">
    <location>
        <begin position="250"/>
        <end position="347"/>
    </location>
</feature>
<proteinExistence type="predicted"/>
<gene>
    <name evidence="6" type="primary">LOC117657159</name>
</gene>
<dbReference type="Proteomes" id="UP001652622">
    <property type="component" value="Unplaced"/>
</dbReference>
<feature type="domain" description="Ig-like" evidence="4">
    <location>
        <begin position="143"/>
        <end position="241"/>
    </location>
</feature>
<sequence length="547" mass="60852">MVLSPQKSGNHFLEETQLQKCLFFVSVVTGQNIEITQLPETVSVKAGEDFTLRCTLTGGNIPGGVRWHKRLDRNKTPIYSDKQGSSNRGVRVIPGSNTDFSINIRNVRPEDAGTYYCVKFRAGNPERELASGKGTLVSVIAKPSQPLIRGPTRRITVGSLASFDCSSDGFSPPEITVNWLKDGKEKQVDQISNLDSDGTESMSYKAESRLIIPLEQGDVKSQLTCQIQHRSLDSPLQQTFALRDVISVPPKVHLEINPPSPIQLNSSVTVTCNAESFYPDGATMELFPKDALSRKGMVAPSILNPDGTFSLESNLEMMATEDKNSSMFLCQVQHDSQPLVNETTTLCITQELERKMAESGTQTESEKRMATRAYTKQMKELQALEGATARIATTEDDEDHNPSPLLRDEGPREEIHYCERAEPPSNEEFQSTILEMMDETARKEELIAKLHSLLESNRAAMSIQEQRKEIPSPAREGIPNLKLRTWRISFPRHALGGHLGMANSQWEAEIQTEWRETMGTQTSVRKNPKTPPKQDCKPAGARPSSPK</sequence>
<dbReference type="GeneID" id="117657159"/>
<dbReference type="InterPro" id="IPR007110">
    <property type="entry name" value="Ig-like_dom"/>
</dbReference>
<feature type="region of interest" description="Disordered" evidence="3">
    <location>
        <begin position="517"/>
        <end position="547"/>
    </location>
</feature>
<evidence type="ECO:0000313" key="6">
    <source>
        <dbReference type="RefSeq" id="XP_060540545.1"/>
    </source>
</evidence>
<dbReference type="RefSeq" id="XP_060540545.1">
    <property type="nucleotide sequence ID" value="XM_060684562.1"/>
</dbReference>
<organism evidence="5 6">
    <name type="scientific">Pantherophis guttatus</name>
    <name type="common">Corn snake</name>
    <name type="synonym">Elaphe guttata</name>
    <dbReference type="NCBI Taxonomy" id="94885"/>
    <lineage>
        <taxon>Eukaryota</taxon>
        <taxon>Metazoa</taxon>
        <taxon>Chordata</taxon>
        <taxon>Craniata</taxon>
        <taxon>Vertebrata</taxon>
        <taxon>Euteleostomi</taxon>
        <taxon>Lepidosauria</taxon>
        <taxon>Squamata</taxon>
        <taxon>Bifurcata</taxon>
        <taxon>Unidentata</taxon>
        <taxon>Episquamata</taxon>
        <taxon>Toxicofera</taxon>
        <taxon>Serpentes</taxon>
        <taxon>Colubroidea</taxon>
        <taxon>Colubridae</taxon>
        <taxon>Colubrinae</taxon>
        <taxon>Pantherophis</taxon>
    </lineage>
</organism>
<dbReference type="InterPro" id="IPR003597">
    <property type="entry name" value="Ig_C1-set"/>
</dbReference>
<dbReference type="SMART" id="SM00409">
    <property type="entry name" value="IG"/>
    <property type="match status" value="2"/>
</dbReference>
<dbReference type="PANTHER" id="PTHR19971">
    <property type="entry name" value="SIGNAL-REGULATORY PROTEIN BETA"/>
    <property type="match status" value="1"/>
</dbReference>
<dbReference type="Pfam" id="PF07654">
    <property type="entry name" value="C1-set"/>
    <property type="match status" value="2"/>
</dbReference>
<dbReference type="InterPro" id="IPR013783">
    <property type="entry name" value="Ig-like_fold"/>
</dbReference>
<evidence type="ECO:0000313" key="5">
    <source>
        <dbReference type="Proteomes" id="UP001652622"/>
    </source>
</evidence>
<name>A0ABM3YWR4_PANGU</name>
<dbReference type="PROSITE" id="PS50835">
    <property type="entry name" value="IG_LIKE"/>
    <property type="match status" value="3"/>
</dbReference>
<dbReference type="InterPro" id="IPR013106">
    <property type="entry name" value="Ig_V-set"/>
</dbReference>
<feature type="region of interest" description="Disordered" evidence="3">
    <location>
        <begin position="390"/>
        <end position="409"/>
    </location>
</feature>
<dbReference type="SMART" id="SM00406">
    <property type="entry name" value="IGv"/>
    <property type="match status" value="1"/>
</dbReference>
<reference evidence="6" key="1">
    <citation type="submission" date="2025-08" db="UniProtKB">
        <authorList>
            <consortium name="RefSeq"/>
        </authorList>
    </citation>
    <scope>IDENTIFICATION</scope>
    <source>
        <tissue evidence="6">Blood</tissue>
    </source>
</reference>
<dbReference type="SUPFAM" id="SSF48726">
    <property type="entry name" value="Immunoglobulin"/>
    <property type="match status" value="3"/>
</dbReference>
<evidence type="ECO:0000256" key="3">
    <source>
        <dbReference type="SAM" id="MobiDB-lite"/>
    </source>
</evidence>
<dbReference type="SMART" id="SM00407">
    <property type="entry name" value="IGc1"/>
    <property type="match status" value="2"/>
</dbReference>